<accession>A0A6A6USV2</accession>
<evidence type="ECO:0000259" key="2">
    <source>
        <dbReference type="Pfam" id="PF01636"/>
    </source>
</evidence>
<evidence type="ECO:0000313" key="3">
    <source>
        <dbReference type="EMBL" id="KAF2675419.1"/>
    </source>
</evidence>
<feature type="compositionally biased region" description="Polar residues" evidence="1">
    <location>
        <begin position="1"/>
        <end position="10"/>
    </location>
</feature>
<dbReference type="AlphaFoldDB" id="A0A6A6USV2"/>
<keyword evidence="3" id="KW-0418">Kinase</keyword>
<dbReference type="InterPro" id="IPR011009">
    <property type="entry name" value="Kinase-like_dom_sf"/>
</dbReference>
<protein>
    <submittedName>
        <fullName evidence="3">Kinase-like protein</fullName>
    </submittedName>
</protein>
<keyword evidence="4" id="KW-1185">Reference proteome</keyword>
<dbReference type="PANTHER" id="PTHR21310">
    <property type="entry name" value="AMINOGLYCOSIDE PHOSPHOTRANSFERASE-RELATED-RELATED"/>
    <property type="match status" value="1"/>
</dbReference>
<organism evidence="3 4">
    <name type="scientific">Microthyrium microscopicum</name>
    <dbReference type="NCBI Taxonomy" id="703497"/>
    <lineage>
        <taxon>Eukaryota</taxon>
        <taxon>Fungi</taxon>
        <taxon>Dikarya</taxon>
        <taxon>Ascomycota</taxon>
        <taxon>Pezizomycotina</taxon>
        <taxon>Dothideomycetes</taxon>
        <taxon>Dothideomycetes incertae sedis</taxon>
        <taxon>Microthyriales</taxon>
        <taxon>Microthyriaceae</taxon>
        <taxon>Microthyrium</taxon>
    </lineage>
</organism>
<dbReference type="Pfam" id="PF01636">
    <property type="entry name" value="APH"/>
    <property type="match status" value="1"/>
</dbReference>
<dbReference type="Gene3D" id="3.90.1200.10">
    <property type="match status" value="1"/>
</dbReference>
<evidence type="ECO:0000313" key="4">
    <source>
        <dbReference type="Proteomes" id="UP000799302"/>
    </source>
</evidence>
<dbReference type="GO" id="GO:0016301">
    <property type="term" value="F:kinase activity"/>
    <property type="evidence" value="ECO:0007669"/>
    <property type="project" value="UniProtKB-KW"/>
</dbReference>
<reference evidence="3" key="1">
    <citation type="journal article" date="2020" name="Stud. Mycol.">
        <title>101 Dothideomycetes genomes: a test case for predicting lifestyles and emergence of pathogens.</title>
        <authorList>
            <person name="Haridas S."/>
            <person name="Albert R."/>
            <person name="Binder M."/>
            <person name="Bloem J."/>
            <person name="Labutti K."/>
            <person name="Salamov A."/>
            <person name="Andreopoulos B."/>
            <person name="Baker S."/>
            <person name="Barry K."/>
            <person name="Bills G."/>
            <person name="Bluhm B."/>
            <person name="Cannon C."/>
            <person name="Castanera R."/>
            <person name="Culley D."/>
            <person name="Daum C."/>
            <person name="Ezra D."/>
            <person name="Gonzalez J."/>
            <person name="Henrissat B."/>
            <person name="Kuo A."/>
            <person name="Liang C."/>
            <person name="Lipzen A."/>
            <person name="Lutzoni F."/>
            <person name="Magnuson J."/>
            <person name="Mondo S."/>
            <person name="Nolan M."/>
            <person name="Ohm R."/>
            <person name="Pangilinan J."/>
            <person name="Park H.-J."/>
            <person name="Ramirez L."/>
            <person name="Alfaro M."/>
            <person name="Sun H."/>
            <person name="Tritt A."/>
            <person name="Yoshinaga Y."/>
            <person name="Zwiers L.-H."/>
            <person name="Turgeon B."/>
            <person name="Goodwin S."/>
            <person name="Spatafora J."/>
            <person name="Crous P."/>
            <person name="Grigoriev I."/>
        </authorList>
    </citation>
    <scope>NUCLEOTIDE SEQUENCE</scope>
    <source>
        <strain evidence="3">CBS 115976</strain>
    </source>
</reference>
<dbReference type="OrthoDB" id="8300194at2759"/>
<dbReference type="EMBL" id="MU004230">
    <property type="protein sequence ID" value="KAF2675419.1"/>
    <property type="molecule type" value="Genomic_DNA"/>
</dbReference>
<evidence type="ECO:0000256" key="1">
    <source>
        <dbReference type="SAM" id="MobiDB-lite"/>
    </source>
</evidence>
<dbReference type="Gene3D" id="3.30.200.150">
    <property type="match status" value="1"/>
</dbReference>
<keyword evidence="3" id="KW-0808">Transferase</keyword>
<sequence length="291" mass="33066">MNHNNSSGKEQSLEDDSKSTTLNTVSPPINNTFIRRVLTLLAYKLLRRLRPQHGVVLFASKTICIKSGSFTSLTEASTLKFIAKNTSIPVPKVHCSFVHKERTFLVLERISGVTLASVWQDLSQESKDKILVQVKDYIKELRSLNYPKTIGIANVDGGLLSDGRVPGGSPQFGPFETIQEFHRFLRAGLTREAGYEPEVDHMMELQDGPWPQPVFTHGDLSSLNILVQGDKVVGIIDWETSGWYPSYWEYTTACQVNMRNLFWREQIDLFLDPMPTELEMERVRQKYLGDT</sequence>
<name>A0A6A6USV2_9PEZI</name>
<gene>
    <name evidence="3" type="ORF">BT63DRAFT_420605</name>
</gene>
<dbReference type="CDD" id="cd05120">
    <property type="entry name" value="APH_ChoK_like"/>
    <property type="match status" value="1"/>
</dbReference>
<proteinExistence type="predicted"/>
<dbReference type="SUPFAM" id="SSF56112">
    <property type="entry name" value="Protein kinase-like (PK-like)"/>
    <property type="match status" value="1"/>
</dbReference>
<dbReference type="InterPro" id="IPR002575">
    <property type="entry name" value="Aminoglycoside_PTrfase"/>
</dbReference>
<dbReference type="Proteomes" id="UP000799302">
    <property type="component" value="Unassembled WGS sequence"/>
</dbReference>
<feature type="region of interest" description="Disordered" evidence="1">
    <location>
        <begin position="1"/>
        <end position="23"/>
    </location>
</feature>
<feature type="domain" description="Aminoglycoside phosphotransferase" evidence="2">
    <location>
        <begin position="75"/>
        <end position="266"/>
    </location>
</feature>
<dbReference type="PANTHER" id="PTHR21310:SF55">
    <property type="entry name" value="AMINOGLYCOSIDE PHOSPHOTRANSFERASE DOMAIN-CONTAINING PROTEIN"/>
    <property type="match status" value="1"/>
</dbReference>
<dbReference type="InterPro" id="IPR051678">
    <property type="entry name" value="AGP_Transferase"/>
</dbReference>